<dbReference type="InterPro" id="IPR051045">
    <property type="entry name" value="TonB-dependent_transducer"/>
</dbReference>
<evidence type="ECO:0000313" key="4">
    <source>
        <dbReference type="Proteomes" id="UP000285211"/>
    </source>
</evidence>
<proteinExistence type="predicted"/>
<organism evidence="3 4">
    <name type="scientific">Flavobacterium sufflavum</name>
    <dbReference type="NCBI Taxonomy" id="1921138"/>
    <lineage>
        <taxon>Bacteria</taxon>
        <taxon>Pseudomonadati</taxon>
        <taxon>Bacteroidota</taxon>
        <taxon>Flavobacteriia</taxon>
        <taxon>Flavobacteriales</taxon>
        <taxon>Flavobacteriaceae</taxon>
        <taxon>Flavobacterium</taxon>
    </lineage>
</organism>
<dbReference type="AlphaFoldDB" id="A0A437KR32"/>
<feature type="signal peptide" evidence="1">
    <location>
        <begin position="1"/>
        <end position="20"/>
    </location>
</feature>
<evidence type="ECO:0000313" key="3">
    <source>
        <dbReference type="EMBL" id="RVT74360.1"/>
    </source>
</evidence>
<dbReference type="SUPFAM" id="SSF82185">
    <property type="entry name" value="Histone H3 K4-specific methyltransferase SET7/9 N-terminal domain"/>
    <property type="match status" value="1"/>
</dbReference>
<feature type="domain" description="TonB C-terminal" evidence="2">
    <location>
        <begin position="224"/>
        <end position="320"/>
    </location>
</feature>
<dbReference type="Pfam" id="PF07661">
    <property type="entry name" value="MORN_2"/>
    <property type="match status" value="2"/>
</dbReference>
<sequence>MKSKLTLVLLLLFLPTITFSQISKNDKLVYLDSKWQETTAENHSYYRITKDYRLDQDLYEIKEYYKSGTIQTEGYSKNKDKFIKEGEVTTYFENGNKKKKGLYSNKILIGKETEWYENGNKKSEIEYTPEEKESQNKIKIIQYWNKENVQTIIDGNGNFEESTKEFYGTGKLKNGYKDGIWEGWQIKPENKYVEKYENGKFISGTITDENNVKTSYNELETKAEPNGGMKIFYKYIAQSFNFPKAEGLDGKIIIKFIIDKDGKAIEPKIQSDNIGYGADEEAIRIIMKYKWIPKTQRGQPQKSNFTLPISVKAPEKYNTKQHRMQMN</sequence>
<protein>
    <submittedName>
        <fullName evidence="3">Energy transducer TonB</fullName>
    </submittedName>
</protein>
<name>A0A437KR32_9FLAO</name>
<keyword evidence="1" id="KW-0732">Signal</keyword>
<dbReference type="PANTHER" id="PTHR33446:SF2">
    <property type="entry name" value="PROTEIN TONB"/>
    <property type="match status" value="1"/>
</dbReference>
<gene>
    <name evidence="3" type="ORF">EOD40_12625</name>
</gene>
<dbReference type="PROSITE" id="PS52015">
    <property type="entry name" value="TONB_CTD"/>
    <property type="match status" value="1"/>
</dbReference>
<dbReference type="Gene3D" id="2.20.110.10">
    <property type="entry name" value="Histone H3 K4-specific methyltransferase SET7/9 N-terminal domain"/>
    <property type="match status" value="1"/>
</dbReference>
<feature type="chain" id="PRO_5019368106" evidence="1">
    <location>
        <begin position="21"/>
        <end position="327"/>
    </location>
</feature>
<dbReference type="Pfam" id="PF03544">
    <property type="entry name" value="TonB_C"/>
    <property type="match status" value="1"/>
</dbReference>
<reference evidence="3 4" key="1">
    <citation type="submission" date="2019-01" db="EMBL/GenBank/DDBJ databases">
        <authorList>
            <person name="Chen W.-M."/>
        </authorList>
    </citation>
    <scope>NUCLEOTIDE SEQUENCE [LARGE SCALE GENOMIC DNA]</scope>
    <source>
        <strain evidence="3 4">BBQ-12</strain>
    </source>
</reference>
<dbReference type="GO" id="GO:0098797">
    <property type="term" value="C:plasma membrane protein complex"/>
    <property type="evidence" value="ECO:0007669"/>
    <property type="project" value="TreeGrafter"/>
</dbReference>
<dbReference type="Gene3D" id="3.30.1150.10">
    <property type="match status" value="1"/>
</dbReference>
<dbReference type="GO" id="GO:0031992">
    <property type="term" value="F:energy transducer activity"/>
    <property type="evidence" value="ECO:0007669"/>
    <property type="project" value="TreeGrafter"/>
</dbReference>
<accession>A0A437KR32</accession>
<dbReference type="GO" id="GO:0055085">
    <property type="term" value="P:transmembrane transport"/>
    <property type="evidence" value="ECO:0007669"/>
    <property type="project" value="InterPro"/>
</dbReference>
<evidence type="ECO:0000259" key="2">
    <source>
        <dbReference type="PROSITE" id="PS52015"/>
    </source>
</evidence>
<dbReference type="Proteomes" id="UP000285211">
    <property type="component" value="Unassembled WGS sequence"/>
</dbReference>
<dbReference type="RefSeq" id="WP_128196077.1">
    <property type="nucleotide sequence ID" value="NZ_SACJ01000008.1"/>
</dbReference>
<dbReference type="EMBL" id="SACJ01000008">
    <property type="protein sequence ID" value="RVT74360.1"/>
    <property type="molecule type" value="Genomic_DNA"/>
</dbReference>
<dbReference type="PANTHER" id="PTHR33446">
    <property type="entry name" value="PROTEIN TONB-RELATED"/>
    <property type="match status" value="1"/>
</dbReference>
<evidence type="ECO:0000256" key="1">
    <source>
        <dbReference type="SAM" id="SignalP"/>
    </source>
</evidence>
<dbReference type="OrthoDB" id="649093at2"/>
<dbReference type="InterPro" id="IPR011652">
    <property type="entry name" value="MORN_2"/>
</dbReference>
<comment type="caution">
    <text evidence="3">The sequence shown here is derived from an EMBL/GenBank/DDBJ whole genome shotgun (WGS) entry which is preliminary data.</text>
</comment>
<dbReference type="InterPro" id="IPR037682">
    <property type="entry name" value="TonB_C"/>
</dbReference>
<dbReference type="SUPFAM" id="SSF74653">
    <property type="entry name" value="TolA/TonB C-terminal domain"/>
    <property type="match status" value="1"/>
</dbReference>
<keyword evidence="4" id="KW-1185">Reference proteome</keyword>